<dbReference type="Pfam" id="PF13514">
    <property type="entry name" value="AAA_27"/>
    <property type="match status" value="1"/>
</dbReference>
<dbReference type="SUPFAM" id="SSF52540">
    <property type="entry name" value="P-loop containing nucleoside triphosphate hydrolases"/>
    <property type="match status" value="1"/>
</dbReference>
<feature type="coiled-coil region" evidence="1">
    <location>
        <begin position="833"/>
        <end position="891"/>
    </location>
</feature>
<dbReference type="Gene3D" id="3.40.50.300">
    <property type="entry name" value="P-loop containing nucleotide triphosphate hydrolases"/>
    <property type="match status" value="2"/>
</dbReference>
<dbReference type="Proteomes" id="UP000672039">
    <property type="component" value="Chromosome"/>
</dbReference>
<dbReference type="InterPro" id="IPR027417">
    <property type="entry name" value="P-loop_NTPase"/>
</dbReference>
<proteinExistence type="predicted"/>
<keyword evidence="1" id="KW-0175">Coiled coil</keyword>
<evidence type="ECO:0000256" key="1">
    <source>
        <dbReference type="SAM" id="Coils"/>
    </source>
</evidence>
<gene>
    <name evidence="3" type="ORF">J9253_08600</name>
</gene>
<dbReference type="PANTHER" id="PTHR41259:SF1">
    <property type="entry name" value="DOUBLE-STRAND BREAK REPAIR RAD50 ATPASE, PUTATIVE-RELATED"/>
    <property type="match status" value="1"/>
</dbReference>
<organism evidence="3 4">
    <name type="scientific">Thiothrix litoralis</name>
    <dbReference type="NCBI Taxonomy" id="2891210"/>
    <lineage>
        <taxon>Bacteria</taxon>
        <taxon>Pseudomonadati</taxon>
        <taxon>Pseudomonadota</taxon>
        <taxon>Gammaproteobacteria</taxon>
        <taxon>Thiotrichales</taxon>
        <taxon>Thiotrichaceae</taxon>
        <taxon>Thiothrix</taxon>
    </lineage>
</organism>
<keyword evidence="4" id="KW-1185">Reference proteome</keyword>
<dbReference type="InterPro" id="IPR038734">
    <property type="entry name" value="YhaN_AAA"/>
</dbReference>
<protein>
    <submittedName>
        <fullName evidence="3">AAA family ATPase</fullName>
    </submittedName>
</protein>
<sequence>MRIDRLDLRAYGAFTDKTLDLSAGAAGLHLIYGDNEAGKSTSLRAIIAWLFGIPARTSDDYLHPHTQMRVGGKLRLADGRSIEFVRRKGNKNTLLQPDTDAPLDDALLLPFLPASMNEDLFKKFHGIDHERLDAGGKALLSQAGDMGQVLFSATGIASSRLILERLESSAAELFKPTGNKPKVNQAIADFKKAQKLTKDLSLPVAEWKELNNKRDSIEASIQAIDAAIQQASKEKSRLDRLSRVKGALGQRREVMTHLQTLSEVLLLPEDFEAQYSTARDKLQTATEVKAKAAVKLASLQQEVDSLRVRHELLENEAEILAIHKELGAVDKTIVDKPRQDGQRRLLRNEADNLLKEIRPDLKLNDAAPLRPLLNNKKWLAELVKRHGILGQKREVADTSLREANDKQQQAQQILTQQPVLALDLSELKATLAVVSKAGNLEQRCVAAQKRAAHERLACGQALARLGRFMGELEALLTLALPVSATLDAFEKQFQANADELRDCSRQQKALEEEQQLAEQELAALVLSDVPTPAELDTARAARHHDWLLIKRHYLEPLSIVLDTALPARYEQKVDAADHVADRLRLGADQVVKRADLEARLQSLNARLAAIATASATAQVVKQALQQEWAAVWTPTGISSGTPTEMKQWVQKAEVLLSRLQSSNEQLAEAESLASEYASLKATLAKQIAIFAPSLDIQGLGLEAMLNVCEQRLGQEEAVLESHRQLRRDMEEAERRIQRVREELMVIGGEQAIWQGEWEQAIADLGLKADAHPEYVTAIFEQWVNFFAKFDKSEEANRRIYGMDKVLKDFESKVFAFADGMGFRREGHTASALADKLHQELNTAREARASLTKLKDSEKDIAEALQDATITIDAANQQLSELRAMASVASNADLASAGEASRHKRGLQQQLEVLEWQLSSNGDGLSLAALEQEAAASDIDALDAEIQRVATQLGELSKQRDALLAQRQTVHDAIQAKDGNAAAANAAEEAEQHLTSVVSGVEQYLRFACAALILKQRIEDYRKKNQTPVLLRAGELFAKLTLGAYASLRDELDDDGKPILLGVRPNNAEVWVERMSEGTRAQLYLSLRLATLEQQHSPHSEPMPFVVDDILIGFDDKRTRVGLEVLAEVAQQTQVLLFTHHRRVLDLAATLNAPAGVFTHELA</sequence>
<evidence type="ECO:0000259" key="2">
    <source>
        <dbReference type="Pfam" id="PF13514"/>
    </source>
</evidence>
<dbReference type="EMBL" id="CP072801">
    <property type="protein sequence ID" value="QTR47957.1"/>
    <property type="molecule type" value="Genomic_DNA"/>
</dbReference>
<evidence type="ECO:0000313" key="3">
    <source>
        <dbReference type="EMBL" id="QTR47957.1"/>
    </source>
</evidence>
<dbReference type="RefSeq" id="WP_210224190.1">
    <property type="nucleotide sequence ID" value="NZ_CP072801.1"/>
</dbReference>
<evidence type="ECO:0000313" key="4">
    <source>
        <dbReference type="Proteomes" id="UP000672039"/>
    </source>
</evidence>
<dbReference type="PANTHER" id="PTHR41259">
    <property type="entry name" value="DOUBLE-STRAND BREAK REPAIR RAD50 ATPASE, PUTATIVE-RELATED"/>
    <property type="match status" value="1"/>
</dbReference>
<accession>A0ABX7WY59</accession>
<feature type="coiled-coil region" evidence="1">
    <location>
        <begin position="282"/>
        <end position="316"/>
    </location>
</feature>
<feature type="coiled-coil region" evidence="1">
    <location>
        <begin position="715"/>
        <end position="749"/>
    </location>
</feature>
<feature type="coiled-coil region" evidence="1">
    <location>
        <begin position="500"/>
        <end position="527"/>
    </location>
</feature>
<feature type="domain" description="YhaN AAA" evidence="2">
    <location>
        <begin position="1"/>
        <end position="207"/>
    </location>
</feature>
<name>A0ABX7WY59_9GAMM</name>
<reference evidence="3 4" key="1">
    <citation type="submission" date="2021-04" db="EMBL/GenBank/DDBJ databases">
        <title>Genomics, taxonomy and metabolism of representatives of sulfur bacteria of the genus Thiothrix: Thiothrix fructosivorans QT, Thiothrix unzii A1T and three new species, Thiothrix subterranea sp. nov., Thiothrix litoralis sp. nov. and 'Candidatus Thiothrix anitrata' sp. nov.</title>
        <authorList>
            <person name="Ravin N.V."/>
            <person name="Smolyakov D."/>
            <person name="Rudenko T.S."/>
            <person name="Mardanov A.V."/>
            <person name="Beletsky A.V."/>
            <person name="Markov N.D."/>
            <person name="Fomenkov A.I."/>
            <person name="Roberts R.J."/>
            <person name="Karnachuk O.V."/>
            <person name="Novikov A."/>
            <person name="Grabovich M.Y."/>
        </authorList>
    </citation>
    <scope>NUCLEOTIDE SEQUENCE [LARGE SCALE GENOMIC DNA]</scope>
    <source>
        <strain evidence="3 4">AS</strain>
    </source>
</reference>